<name>A0A822ZBR8_NELNU</name>
<dbReference type="InterPro" id="IPR024788">
    <property type="entry name" value="Malectin-like_Carb-bd_dom"/>
</dbReference>
<evidence type="ECO:0000256" key="4">
    <source>
        <dbReference type="ARBA" id="ARBA00022729"/>
    </source>
</evidence>
<dbReference type="PANTHER" id="PTHR45631">
    <property type="entry name" value="OS07G0107800 PROTEIN-RELATED"/>
    <property type="match status" value="1"/>
</dbReference>
<evidence type="ECO:0000256" key="1">
    <source>
        <dbReference type="ARBA" id="ARBA00004167"/>
    </source>
</evidence>
<evidence type="ECO:0000256" key="7">
    <source>
        <dbReference type="ARBA" id="ARBA00023136"/>
    </source>
</evidence>
<keyword evidence="7" id="KW-0472">Membrane</keyword>
<dbReference type="SUPFAM" id="SSF52058">
    <property type="entry name" value="L domain-like"/>
    <property type="match status" value="1"/>
</dbReference>
<keyword evidence="3" id="KW-0812">Transmembrane</keyword>
<dbReference type="Pfam" id="PF12819">
    <property type="entry name" value="Malectin_like"/>
    <property type="match status" value="1"/>
</dbReference>
<comment type="caution">
    <text evidence="10">The sequence shown here is derived from an EMBL/GenBank/DDBJ whole genome shotgun (WGS) entry which is preliminary data.</text>
</comment>
<keyword evidence="5" id="KW-0677">Repeat</keyword>
<organism evidence="10 11">
    <name type="scientific">Nelumbo nucifera</name>
    <name type="common">Sacred lotus</name>
    <dbReference type="NCBI Taxonomy" id="4432"/>
    <lineage>
        <taxon>Eukaryota</taxon>
        <taxon>Viridiplantae</taxon>
        <taxon>Streptophyta</taxon>
        <taxon>Embryophyta</taxon>
        <taxon>Tracheophyta</taxon>
        <taxon>Spermatophyta</taxon>
        <taxon>Magnoliopsida</taxon>
        <taxon>Proteales</taxon>
        <taxon>Nelumbonaceae</taxon>
        <taxon>Nelumbo</taxon>
    </lineage>
</organism>
<dbReference type="Gene3D" id="2.60.120.430">
    <property type="entry name" value="Galactose-binding lectin"/>
    <property type="match status" value="2"/>
</dbReference>
<keyword evidence="2" id="KW-0433">Leucine-rich repeat</keyword>
<keyword evidence="11" id="KW-1185">Reference proteome</keyword>
<dbReference type="Proteomes" id="UP000607653">
    <property type="component" value="Unassembled WGS sequence"/>
</dbReference>
<reference evidence="10 11" key="1">
    <citation type="journal article" date="2020" name="Mol. Biol. Evol.">
        <title>Distinct Expression and Methylation Patterns for Genes with Different Fates following a Single Whole-Genome Duplication in Flowering Plants.</title>
        <authorList>
            <person name="Shi T."/>
            <person name="Rahmani R.S."/>
            <person name="Gugger P.F."/>
            <person name="Wang M."/>
            <person name="Li H."/>
            <person name="Zhang Y."/>
            <person name="Li Z."/>
            <person name="Wang Q."/>
            <person name="Van de Peer Y."/>
            <person name="Marchal K."/>
            <person name="Chen J."/>
        </authorList>
    </citation>
    <scope>NUCLEOTIDE SEQUENCE [LARGE SCALE GENOMIC DNA]</scope>
    <source>
        <tissue evidence="10">Leaf</tissue>
    </source>
</reference>
<evidence type="ECO:0000313" key="11">
    <source>
        <dbReference type="Proteomes" id="UP000607653"/>
    </source>
</evidence>
<sequence>MTNILVLYLEILLVLLALSMPTLGVFLSIDCGSSDSFTDANNITWVGDDLYIKSGKSETVTSVNNSSIIARPYTTRRVFPTTKKNCYSIGVGRGEHVLLRAHFYYVTNKDEKLSAPVFDLQFDGNPWAIVENISADPFYKEVIYLTKFDAISVCVARNQDYPDDVPFISAIEVRSLDLGLYAGVDPNYPLLGIRRINYGGNESVRFPDDKYDRIWQELPSSKDFITVKNDTRIVVADLPDKPPESVLQTALYNQNLSGSLLCIKFPNLTNDKIYTIFYFSELLNLTSSDKRSFSIYVNRKYISHPIIPPYKTALGLNFTTDISAFGDGNYQYCLNRTSDSTLPPIINALEAFQIGIPLTDGTDNRHVKALSTLQKAFVQLQDWSGDPCLPNGSPWDWVECTYTQTPQITALRLSGYELQGSLPDFSALDTLQLIDLSNNSLSGEIPSFLGNFHKLNMLNLANNSFSGLIPSSLTNNSNLTLTVFWLKIVNLVSNLLTRTIVSAFLFYFGFLSQMGCPFKLNGQSVQPRNCNTGKSVEVTVFGGQDQSTTNQELPSVCNC</sequence>
<feature type="signal peptide" evidence="8">
    <location>
        <begin position="1"/>
        <end position="24"/>
    </location>
</feature>
<accession>A0A822ZBR8</accession>
<dbReference type="Gene3D" id="3.80.10.10">
    <property type="entry name" value="Ribonuclease Inhibitor"/>
    <property type="match status" value="1"/>
</dbReference>
<dbReference type="AlphaFoldDB" id="A0A822ZBR8"/>
<evidence type="ECO:0000256" key="2">
    <source>
        <dbReference type="ARBA" id="ARBA00022614"/>
    </source>
</evidence>
<gene>
    <name evidence="10" type="ORF">HUJ06_000802</name>
</gene>
<proteinExistence type="predicted"/>
<dbReference type="GO" id="GO:0016020">
    <property type="term" value="C:membrane"/>
    <property type="evidence" value="ECO:0007669"/>
    <property type="project" value="UniProtKB-SubCell"/>
</dbReference>
<dbReference type="InterPro" id="IPR001611">
    <property type="entry name" value="Leu-rich_rpt"/>
</dbReference>
<dbReference type="EMBL" id="DUZY01000006">
    <property type="protein sequence ID" value="DAD42572.1"/>
    <property type="molecule type" value="Genomic_DNA"/>
</dbReference>
<dbReference type="InterPro" id="IPR032675">
    <property type="entry name" value="LRR_dom_sf"/>
</dbReference>
<evidence type="ECO:0000256" key="3">
    <source>
        <dbReference type="ARBA" id="ARBA00022692"/>
    </source>
</evidence>
<protein>
    <recommendedName>
        <fullName evidence="9">Malectin-like domain-containing protein</fullName>
    </recommendedName>
</protein>
<comment type="subcellular location">
    <subcellularLocation>
        <location evidence="1">Membrane</location>
        <topology evidence="1">Single-pass membrane protein</topology>
    </subcellularLocation>
</comment>
<evidence type="ECO:0000313" key="10">
    <source>
        <dbReference type="EMBL" id="DAD42572.1"/>
    </source>
</evidence>
<evidence type="ECO:0000259" key="9">
    <source>
        <dbReference type="Pfam" id="PF12819"/>
    </source>
</evidence>
<keyword evidence="6" id="KW-1133">Transmembrane helix</keyword>
<keyword evidence="4 8" id="KW-0732">Signal</keyword>
<dbReference type="Pfam" id="PF00560">
    <property type="entry name" value="LRR_1"/>
    <property type="match status" value="2"/>
</dbReference>
<dbReference type="PANTHER" id="PTHR45631:SF44">
    <property type="entry name" value="CARBOHYDRATE-BINDING PROTEIN OF THE ER PROTEIN"/>
    <property type="match status" value="1"/>
</dbReference>
<dbReference type="FunFam" id="3.80.10.10:FF:000129">
    <property type="entry name" value="Leucine-rich repeat receptor-like kinase"/>
    <property type="match status" value="1"/>
</dbReference>
<feature type="domain" description="Malectin-like" evidence="9">
    <location>
        <begin position="29"/>
        <end position="354"/>
    </location>
</feature>
<evidence type="ECO:0000256" key="8">
    <source>
        <dbReference type="SAM" id="SignalP"/>
    </source>
</evidence>
<evidence type="ECO:0000256" key="5">
    <source>
        <dbReference type="ARBA" id="ARBA00022737"/>
    </source>
</evidence>
<feature type="chain" id="PRO_5032696508" description="Malectin-like domain-containing protein" evidence="8">
    <location>
        <begin position="25"/>
        <end position="559"/>
    </location>
</feature>
<evidence type="ECO:0000256" key="6">
    <source>
        <dbReference type="ARBA" id="ARBA00022989"/>
    </source>
</evidence>